<feature type="region of interest" description="Disordered" evidence="1">
    <location>
        <begin position="75"/>
        <end position="116"/>
    </location>
</feature>
<proteinExistence type="predicted"/>
<evidence type="ECO:0000313" key="3">
    <source>
        <dbReference type="Proteomes" id="UP000663870"/>
    </source>
</evidence>
<feature type="compositionally biased region" description="Polar residues" evidence="1">
    <location>
        <begin position="101"/>
        <end position="116"/>
    </location>
</feature>
<name>A0A815DTK1_9BILA</name>
<evidence type="ECO:0000256" key="1">
    <source>
        <dbReference type="SAM" id="MobiDB-lite"/>
    </source>
</evidence>
<feature type="compositionally biased region" description="Polar residues" evidence="1">
    <location>
        <begin position="83"/>
        <end position="93"/>
    </location>
</feature>
<dbReference type="EMBL" id="CAJNOL010001159">
    <property type="protein sequence ID" value="CAF1301125.1"/>
    <property type="molecule type" value="Genomic_DNA"/>
</dbReference>
<dbReference type="Proteomes" id="UP000663870">
    <property type="component" value="Unassembled WGS sequence"/>
</dbReference>
<dbReference type="AlphaFoldDB" id="A0A815DTK1"/>
<protein>
    <submittedName>
        <fullName evidence="2">Uncharacterized protein</fullName>
    </submittedName>
</protein>
<accession>A0A815DTK1</accession>
<feature type="region of interest" description="Disordered" evidence="1">
    <location>
        <begin position="1"/>
        <end position="37"/>
    </location>
</feature>
<keyword evidence="3" id="KW-1185">Reference proteome</keyword>
<evidence type="ECO:0000313" key="2">
    <source>
        <dbReference type="EMBL" id="CAF1301125.1"/>
    </source>
</evidence>
<comment type="caution">
    <text evidence="2">The sequence shown here is derived from an EMBL/GenBank/DDBJ whole genome shotgun (WGS) entry which is preliminary data.</text>
</comment>
<sequence>MQSSTTNINRGHIPPKLSVFVFGHNDDDDDDPKSVKKFPEYDHEVIENSFSIDSDNDDDDNLILSALSTIEENINETDNNSDVQHQNINNSHCRQTDKQSPRQSINYDGKRINSNK</sequence>
<gene>
    <name evidence="2" type="ORF">JXQ802_LOCUS29508</name>
</gene>
<organism evidence="2 3">
    <name type="scientific">Rotaria sordida</name>
    <dbReference type="NCBI Taxonomy" id="392033"/>
    <lineage>
        <taxon>Eukaryota</taxon>
        <taxon>Metazoa</taxon>
        <taxon>Spiralia</taxon>
        <taxon>Gnathifera</taxon>
        <taxon>Rotifera</taxon>
        <taxon>Eurotatoria</taxon>
        <taxon>Bdelloidea</taxon>
        <taxon>Philodinida</taxon>
        <taxon>Philodinidae</taxon>
        <taxon>Rotaria</taxon>
    </lineage>
</organism>
<reference evidence="2" key="1">
    <citation type="submission" date="2021-02" db="EMBL/GenBank/DDBJ databases">
        <authorList>
            <person name="Nowell W R."/>
        </authorList>
    </citation>
    <scope>NUCLEOTIDE SEQUENCE</scope>
</reference>